<dbReference type="InterPro" id="IPR029063">
    <property type="entry name" value="SAM-dependent_MTases_sf"/>
</dbReference>
<dbReference type="OrthoDB" id="2013972at2759"/>
<dbReference type="SUPFAM" id="SSF53335">
    <property type="entry name" value="S-adenosyl-L-methionine-dependent methyltransferases"/>
    <property type="match status" value="1"/>
</dbReference>
<keyword evidence="3" id="KW-1185">Reference proteome</keyword>
<dbReference type="Gene3D" id="3.40.50.150">
    <property type="entry name" value="Vaccinia Virus protein VP39"/>
    <property type="match status" value="1"/>
</dbReference>
<dbReference type="PANTHER" id="PTHR43591:SF10">
    <property type="entry name" value="ABC TRANSMEMBRANE TYPE-1 DOMAIN-CONTAINING PROTEIN-RELATED"/>
    <property type="match status" value="1"/>
</dbReference>
<feature type="region of interest" description="Disordered" evidence="1">
    <location>
        <begin position="344"/>
        <end position="374"/>
    </location>
</feature>
<dbReference type="Proteomes" id="UP000184330">
    <property type="component" value="Unassembled WGS sequence"/>
</dbReference>
<feature type="region of interest" description="Disordered" evidence="1">
    <location>
        <begin position="39"/>
        <end position="61"/>
    </location>
</feature>
<keyword evidence="2" id="KW-0808">Transferase</keyword>
<protein>
    <submittedName>
        <fullName evidence="2">Related to methyltransferase</fullName>
    </submittedName>
</protein>
<keyword evidence="2" id="KW-0489">Methyltransferase</keyword>
<dbReference type="AlphaFoldDB" id="A0A1L7WPN7"/>
<organism evidence="2 3">
    <name type="scientific">Phialocephala subalpina</name>
    <dbReference type="NCBI Taxonomy" id="576137"/>
    <lineage>
        <taxon>Eukaryota</taxon>
        <taxon>Fungi</taxon>
        <taxon>Dikarya</taxon>
        <taxon>Ascomycota</taxon>
        <taxon>Pezizomycotina</taxon>
        <taxon>Leotiomycetes</taxon>
        <taxon>Helotiales</taxon>
        <taxon>Mollisiaceae</taxon>
        <taxon>Phialocephala</taxon>
        <taxon>Phialocephala fortinii species complex</taxon>
    </lineage>
</organism>
<evidence type="ECO:0000313" key="2">
    <source>
        <dbReference type="EMBL" id="CZR54733.1"/>
    </source>
</evidence>
<feature type="compositionally biased region" description="Polar residues" evidence="1">
    <location>
        <begin position="345"/>
        <end position="374"/>
    </location>
</feature>
<reference evidence="2 3" key="1">
    <citation type="submission" date="2016-03" db="EMBL/GenBank/DDBJ databases">
        <authorList>
            <person name="Ploux O."/>
        </authorList>
    </citation>
    <scope>NUCLEOTIDE SEQUENCE [LARGE SCALE GENOMIC DNA]</scope>
    <source>
        <strain evidence="2 3">UAMH 11012</strain>
    </source>
</reference>
<feature type="compositionally biased region" description="Basic and acidic residues" evidence="1">
    <location>
        <begin position="45"/>
        <end position="57"/>
    </location>
</feature>
<dbReference type="GO" id="GO:0008168">
    <property type="term" value="F:methyltransferase activity"/>
    <property type="evidence" value="ECO:0007669"/>
    <property type="project" value="UniProtKB-KW"/>
</dbReference>
<name>A0A1L7WPN7_9HELO</name>
<gene>
    <name evidence="2" type="ORF">PAC_04617</name>
</gene>
<dbReference type="CDD" id="cd02440">
    <property type="entry name" value="AdoMet_MTases"/>
    <property type="match status" value="1"/>
</dbReference>
<sequence length="408" mass="45689">MIGPSDLFLAELSSRTHIDNLTSPLLRLPHTATARVMAGDQEDAIEPRGGDSSRSSDFELDDTYSVESSVTQYRIENGRRYHAYKDGIYWAPNDERQNENLDISHHKYLLILEGKLTAAPIERDIERCLDVGTGTGIWAIDFADEHPQTTVIGTDLSPIQPDSVPPNCRFEIDDCRDPWTFPIKYFDFVHIRALLGSIDSWGNLYAQVYKHLKPGGYIEHIEGSIWIKSDDGTLTPDSPVVRFCKLYEEAGAVTGQTFQVAEIIRENLERAGFVNIVEKVIKTPIGGWPVDPRLRELGQWTLLAFLSGLEGYALATLTRVLDWSLNEVHVFLCVPRFEEPRFPQSHRTQNISDDGTQGTSKTGDQGPTSTFLSRGTSCLRPEARISSMNVRSSNDEYLLPSMAVLSAL</sequence>
<dbReference type="GO" id="GO:0032259">
    <property type="term" value="P:methylation"/>
    <property type="evidence" value="ECO:0007669"/>
    <property type="project" value="UniProtKB-KW"/>
</dbReference>
<proteinExistence type="predicted"/>
<evidence type="ECO:0000256" key="1">
    <source>
        <dbReference type="SAM" id="MobiDB-lite"/>
    </source>
</evidence>
<dbReference type="Pfam" id="PF13489">
    <property type="entry name" value="Methyltransf_23"/>
    <property type="match status" value="1"/>
</dbReference>
<accession>A0A1L7WPN7</accession>
<dbReference type="STRING" id="576137.A0A1L7WPN7"/>
<evidence type="ECO:0000313" key="3">
    <source>
        <dbReference type="Proteomes" id="UP000184330"/>
    </source>
</evidence>
<dbReference type="PANTHER" id="PTHR43591">
    <property type="entry name" value="METHYLTRANSFERASE"/>
    <property type="match status" value="1"/>
</dbReference>
<dbReference type="EMBL" id="FJOG01000005">
    <property type="protein sequence ID" value="CZR54733.1"/>
    <property type="molecule type" value="Genomic_DNA"/>
</dbReference>